<comment type="caution">
    <text evidence="1">The sequence shown here is derived from an EMBL/GenBank/DDBJ whole genome shotgun (WGS) entry which is preliminary data.</text>
</comment>
<evidence type="ECO:0000313" key="1">
    <source>
        <dbReference type="EMBL" id="GAN35649.1"/>
    </source>
</evidence>
<dbReference type="AlphaFoldDB" id="A0A0C9PUF8"/>
<reference evidence="2" key="1">
    <citation type="submission" date="2014-05" db="EMBL/GenBank/DDBJ databases">
        <title>Whole genome sequencing of Lactobacillus casei NRIC0644.</title>
        <authorList>
            <person name="Atarashi H."/>
            <person name="Yoshida Y."/>
            <person name="Fujimura S."/>
            <person name="Tanaka N."/>
            <person name="Shiwa Y."/>
            <person name="Yoshikawa H."/>
            <person name="Okada S."/>
            <person name="Nakagawa J."/>
        </authorList>
    </citation>
    <scope>NUCLEOTIDE SEQUENCE [LARGE SCALE GENOMIC DNA]</scope>
    <source>
        <strain evidence="2">NRIC0644</strain>
    </source>
</reference>
<dbReference type="EMBL" id="BAYM01000009">
    <property type="protein sequence ID" value="GAN35649.1"/>
    <property type="molecule type" value="Genomic_DNA"/>
</dbReference>
<dbReference type="Proteomes" id="UP000032552">
    <property type="component" value="Unassembled WGS sequence"/>
</dbReference>
<name>A0A0C9PUF8_LACPA</name>
<sequence>MTQVTVRLYKQGDKVWRDFKAELHKRYEKAVMLDISESEAFSKIEKQEFNNRIIVSKKSIVEKRAVAGVDNRDMPSVALISSIKAVSKRGEDNRKKYAVQVAEAASKSKTLTEVAKRVGKSRPFIQVVAKEFQIKLPSRNNGCEEIASR</sequence>
<gene>
    <name evidence="1" type="ORF">LC0644_0238</name>
</gene>
<protein>
    <submittedName>
        <fullName evidence="1">Uncharacterized protein</fullName>
    </submittedName>
</protein>
<dbReference type="RefSeq" id="WP_045624648.1">
    <property type="nucleotide sequence ID" value="NZ_BAYM01000009.1"/>
</dbReference>
<organism evidence="1 2">
    <name type="scientific">Lacticaseibacillus paracasei NRIC 0644</name>
    <dbReference type="NCBI Taxonomy" id="1435038"/>
    <lineage>
        <taxon>Bacteria</taxon>
        <taxon>Bacillati</taxon>
        <taxon>Bacillota</taxon>
        <taxon>Bacilli</taxon>
        <taxon>Lactobacillales</taxon>
        <taxon>Lactobacillaceae</taxon>
        <taxon>Lacticaseibacillus</taxon>
    </lineage>
</organism>
<accession>A0A0C9PUF8</accession>
<proteinExistence type="predicted"/>
<evidence type="ECO:0000313" key="2">
    <source>
        <dbReference type="Proteomes" id="UP000032552"/>
    </source>
</evidence>